<dbReference type="GO" id="GO:0005634">
    <property type="term" value="C:nucleus"/>
    <property type="evidence" value="ECO:0007669"/>
    <property type="project" value="UniProtKB-SubCell"/>
</dbReference>
<evidence type="ECO:0000313" key="15">
    <source>
        <dbReference type="EnsemblMetazoa" id="XP_022672822"/>
    </source>
</evidence>
<feature type="region of interest" description="Disordered" evidence="13">
    <location>
        <begin position="19"/>
        <end position="264"/>
    </location>
</feature>
<dbReference type="InterPro" id="IPR051760">
    <property type="entry name" value="KMT5A"/>
</dbReference>
<dbReference type="InterPro" id="IPR001214">
    <property type="entry name" value="SET_dom"/>
</dbReference>
<dbReference type="GO" id="GO:0043516">
    <property type="term" value="P:regulation of DNA damage response, signal transduction by p53 class mediator"/>
    <property type="evidence" value="ECO:0007669"/>
    <property type="project" value="TreeGrafter"/>
</dbReference>
<keyword evidence="4" id="KW-0158">Chromosome</keyword>
<evidence type="ECO:0000256" key="12">
    <source>
        <dbReference type="ARBA" id="ARBA00047784"/>
    </source>
</evidence>
<dbReference type="PANTHER" id="PTHR46167:SF1">
    <property type="entry name" value="N-LYSINE METHYLTRANSFERASE KMT5A"/>
    <property type="match status" value="1"/>
</dbReference>
<dbReference type="OrthoDB" id="5560686at2759"/>
<feature type="domain" description="SET" evidence="14">
    <location>
        <begin position="303"/>
        <end position="425"/>
    </location>
</feature>
<dbReference type="GeneID" id="111255286"/>
<feature type="compositionally biased region" description="Low complexity" evidence="13">
    <location>
        <begin position="151"/>
        <end position="166"/>
    </location>
</feature>
<dbReference type="EnsemblMetazoa" id="XM_022817087">
    <property type="protein sequence ID" value="XP_022672822"/>
    <property type="gene ID" value="LOC111255286"/>
</dbReference>
<evidence type="ECO:0000256" key="5">
    <source>
        <dbReference type="ARBA" id="ARBA00022603"/>
    </source>
</evidence>
<dbReference type="InterPro" id="IPR046341">
    <property type="entry name" value="SET_dom_sf"/>
</dbReference>
<evidence type="ECO:0000259" key="14">
    <source>
        <dbReference type="PROSITE" id="PS50280"/>
    </source>
</evidence>
<keyword evidence="8" id="KW-0156">Chromatin regulator</keyword>
<evidence type="ECO:0000256" key="4">
    <source>
        <dbReference type="ARBA" id="ARBA00022454"/>
    </source>
</evidence>
<evidence type="ECO:0000256" key="8">
    <source>
        <dbReference type="ARBA" id="ARBA00022853"/>
    </source>
</evidence>
<proteinExistence type="predicted"/>
<dbReference type="GO" id="GO:0032259">
    <property type="term" value="P:methylation"/>
    <property type="evidence" value="ECO:0007669"/>
    <property type="project" value="UniProtKB-KW"/>
</dbReference>
<feature type="compositionally biased region" description="Polar residues" evidence="13">
    <location>
        <begin position="113"/>
        <end position="138"/>
    </location>
</feature>
<evidence type="ECO:0000256" key="11">
    <source>
        <dbReference type="ARBA" id="ARBA00023242"/>
    </source>
</evidence>
<dbReference type="CDD" id="cd10528">
    <property type="entry name" value="SET_SETD8"/>
    <property type="match status" value="1"/>
</dbReference>
<dbReference type="PROSITE" id="PS51571">
    <property type="entry name" value="SAM_MT43_PR_SET"/>
    <property type="match status" value="1"/>
</dbReference>
<evidence type="ECO:0000313" key="16">
    <source>
        <dbReference type="Proteomes" id="UP000594260"/>
    </source>
</evidence>
<dbReference type="RefSeq" id="XP_022672822.1">
    <property type="nucleotide sequence ID" value="XM_022817087.1"/>
</dbReference>
<dbReference type="GO" id="GO:0005700">
    <property type="term" value="C:polytene chromosome"/>
    <property type="evidence" value="ECO:0007669"/>
    <property type="project" value="TreeGrafter"/>
</dbReference>
<keyword evidence="6" id="KW-0808">Transferase</keyword>
<feature type="compositionally biased region" description="Low complexity" evidence="13">
    <location>
        <begin position="229"/>
        <end position="240"/>
    </location>
</feature>
<name>A0A7M7KVY2_VARDE</name>
<dbReference type="KEGG" id="vde:111255286"/>
<dbReference type="PROSITE" id="PS50280">
    <property type="entry name" value="SET"/>
    <property type="match status" value="1"/>
</dbReference>
<feature type="compositionally biased region" description="Polar residues" evidence="13">
    <location>
        <begin position="175"/>
        <end position="212"/>
    </location>
</feature>
<keyword evidence="9" id="KW-0805">Transcription regulation</keyword>
<evidence type="ECO:0000256" key="10">
    <source>
        <dbReference type="ARBA" id="ARBA00023163"/>
    </source>
</evidence>
<dbReference type="AlphaFoldDB" id="A0A7M7KVY2"/>
<keyword evidence="11" id="KW-0539">Nucleus</keyword>
<reference evidence="15" key="1">
    <citation type="submission" date="2021-01" db="UniProtKB">
        <authorList>
            <consortium name="EnsemblMetazoa"/>
        </authorList>
    </citation>
    <scope>IDENTIFICATION</scope>
</reference>
<keyword evidence="7" id="KW-0949">S-adenosyl-L-methionine</keyword>
<keyword evidence="10" id="KW-0804">Transcription</keyword>
<evidence type="ECO:0000256" key="6">
    <source>
        <dbReference type="ARBA" id="ARBA00022679"/>
    </source>
</evidence>
<dbReference type="EC" id="2.1.1.361" evidence="3"/>
<dbReference type="CTD" id="41743"/>
<protein>
    <recommendedName>
        <fullName evidence="3">[histone H4]-lysine(20) N-methyltransferase</fullName>
        <ecNumber evidence="3">2.1.1.361</ecNumber>
    </recommendedName>
</protein>
<dbReference type="InParanoid" id="A0A7M7KVY2"/>
<accession>A0A7M7KVY2</accession>
<dbReference type="EnsemblMetazoa" id="XM_022817086">
    <property type="protein sequence ID" value="XP_022672821"/>
    <property type="gene ID" value="LOC111255286"/>
</dbReference>
<sequence length="440" mass="48879">MALRSIATKTPPPVFVLEIPQTPKKRPGGAVHQSQHQPPNPKSVSVVITKMTADSIEPNSSGDGMNLQRDGADTASMTPTAAACDSDVSSPHRQQQPYVQHNIDRYFTPQPVSPTLPNQSLPAQTLPQQTQSFQSDQLVLNPPVDSKDSNHSVSEYESSVSGSNNNNDHKPQKENVPNTTTLLPSSKNGQQRSSGGNSRQNSTARKGTSSRPTARRNTGKSQTTRTQRKQPSGQKSSQQKLTSDVDGGVVKTQSNNDNQDEDKDVKRITDFFQLRRSHRRTKGEMIKCKQMLMEEKVLHADETGFQIVKFEDKGRGVISNANLKAGDFVLEYAGDLIDLKEARRREELYVRDAAVGCYMYYFQHENTNHCIDATLESDRLGRLINHSIRSANLKTKSVTIGGIPRLIFVAKRDIIAGEELLYDYGDRSKTSLQSHPWLKN</sequence>
<dbReference type="InterPro" id="IPR047266">
    <property type="entry name" value="KMT5A-like_SET"/>
</dbReference>
<evidence type="ECO:0000256" key="3">
    <source>
        <dbReference type="ARBA" id="ARBA00012187"/>
    </source>
</evidence>
<evidence type="ECO:0000256" key="13">
    <source>
        <dbReference type="SAM" id="MobiDB-lite"/>
    </source>
</evidence>
<organism evidence="15 16">
    <name type="scientific">Varroa destructor</name>
    <name type="common">Honeybee mite</name>
    <dbReference type="NCBI Taxonomy" id="109461"/>
    <lineage>
        <taxon>Eukaryota</taxon>
        <taxon>Metazoa</taxon>
        <taxon>Ecdysozoa</taxon>
        <taxon>Arthropoda</taxon>
        <taxon>Chelicerata</taxon>
        <taxon>Arachnida</taxon>
        <taxon>Acari</taxon>
        <taxon>Parasitiformes</taxon>
        <taxon>Mesostigmata</taxon>
        <taxon>Gamasina</taxon>
        <taxon>Dermanyssoidea</taxon>
        <taxon>Varroidae</taxon>
        <taxon>Varroa</taxon>
    </lineage>
</organism>
<evidence type="ECO:0000256" key="7">
    <source>
        <dbReference type="ARBA" id="ARBA00022691"/>
    </source>
</evidence>
<dbReference type="GO" id="GO:0140944">
    <property type="term" value="F:histone H4K20 monomethyltransferase activity"/>
    <property type="evidence" value="ECO:0007669"/>
    <property type="project" value="UniProtKB-EC"/>
</dbReference>
<evidence type="ECO:0000256" key="9">
    <source>
        <dbReference type="ARBA" id="ARBA00023015"/>
    </source>
</evidence>
<comment type="subcellular location">
    <subcellularLocation>
        <location evidence="2">Chromosome</location>
    </subcellularLocation>
    <subcellularLocation>
        <location evidence="1">Nucleus</location>
    </subcellularLocation>
</comment>
<dbReference type="Gene3D" id="2.170.270.10">
    <property type="entry name" value="SET domain"/>
    <property type="match status" value="1"/>
</dbReference>
<dbReference type="Pfam" id="PF00856">
    <property type="entry name" value="SET"/>
    <property type="match status" value="1"/>
</dbReference>
<evidence type="ECO:0000256" key="1">
    <source>
        <dbReference type="ARBA" id="ARBA00004123"/>
    </source>
</evidence>
<dbReference type="SMART" id="SM00317">
    <property type="entry name" value="SET"/>
    <property type="match status" value="1"/>
</dbReference>
<keyword evidence="5" id="KW-0489">Methyltransferase</keyword>
<dbReference type="Proteomes" id="UP000594260">
    <property type="component" value="Unplaced"/>
</dbReference>
<dbReference type="GO" id="GO:0006357">
    <property type="term" value="P:regulation of transcription by RNA polymerase II"/>
    <property type="evidence" value="ECO:0007669"/>
    <property type="project" value="TreeGrafter"/>
</dbReference>
<dbReference type="PANTHER" id="PTHR46167">
    <property type="entry name" value="N-LYSINE METHYLTRANSFERASE KMT5A"/>
    <property type="match status" value="1"/>
</dbReference>
<evidence type="ECO:0000256" key="2">
    <source>
        <dbReference type="ARBA" id="ARBA00004286"/>
    </source>
</evidence>
<dbReference type="RefSeq" id="XP_022672821.1">
    <property type="nucleotide sequence ID" value="XM_022817086.1"/>
</dbReference>
<dbReference type="RefSeq" id="XP_022672823.1">
    <property type="nucleotide sequence ID" value="XM_022817088.1"/>
</dbReference>
<dbReference type="SUPFAM" id="SSF82199">
    <property type="entry name" value="SET domain"/>
    <property type="match status" value="1"/>
</dbReference>
<keyword evidence="16" id="KW-1185">Reference proteome</keyword>
<dbReference type="EnsemblMetazoa" id="XM_022817088">
    <property type="protein sequence ID" value="XP_022672823"/>
    <property type="gene ID" value="LOC111255286"/>
</dbReference>
<feature type="compositionally biased region" description="Polar residues" evidence="13">
    <location>
        <begin position="87"/>
        <end position="99"/>
    </location>
</feature>
<comment type="catalytic activity">
    <reaction evidence="12">
        <text>L-lysyl(20)-[histone H4] + S-adenosyl-L-methionine = N(6)-methyl-L-lysyl(20)-[histone H4] + S-adenosyl-L-homocysteine + H(+)</text>
        <dbReference type="Rhea" id="RHEA:60344"/>
        <dbReference type="Rhea" id="RHEA-COMP:15554"/>
        <dbReference type="Rhea" id="RHEA-COMP:15555"/>
        <dbReference type="ChEBI" id="CHEBI:15378"/>
        <dbReference type="ChEBI" id="CHEBI:29969"/>
        <dbReference type="ChEBI" id="CHEBI:57856"/>
        <dbReference type="ChEBI" id="CHEBI:59789"/>
        <dbReference type="ChEBI" id="CHEBI:61929"/>
        <dbReference type="EC" id="2.1.1.361"/>
    </reaction>
</comment>
<dbReference type="InterPro" id="IPR016858">
    <property type="entry name" value="KMT5A-like"/>
</dbReference>